<dbReference type="InterPro" id="IPR036397">
    <property type="entry name" value="RNaseH_sf"/>
</dbReference>
<evidence type="ECO:0000313" key="2">
    <source>
        <dbReference type="Proteomes" id="UP000887159"/>
    </source>
</evidence>
<organism evidence="1 2">
    <name type="scientific">Trichonephila clavipes</name>
    <name type="common">Golden silk orbweaver</name>
    <name type="synonym">Nephila clavipes</name>
    <dbReference type="NCBI Taxonomy" id="2585209"/>
    <lineage>
        <taxon>Eukaryota</taxon>
        <taxon>Metazoa</taxon>
        <taxon>Ecdysozoa</taxon>
        <taxon>Arthropoda</taxon>
        <taxon>Chelicerata</taxon>
        <taxon>Arachnida</taxon>
        <taxon>Araneae</taxon>
        <taxon>Araneomorphae</taxon>
        <taxon>Entelegynae</taxon>
        <taxon>Araneoidea</taxon>
        <taxon>Nephilidae</taxon>
        <taxon>Trichonephila</taxon>
    </lineage>
</organism>
<name>A0A8X6S7B1_TRICX</name>
<proteinExistence type="predicted"/>
<keyword evidence="2" id="KW-1185">Reference proteome</keyword>
<dbReference type="AlphaFoldDB" id="A0A8X6S7B1"/>
<gene>
    <name evidence="1" type="ORF">TNCV_1355571</name>
</gene>
<accession>A0A8X6S7B1</accession>
<sequence length="103" mass="12110">MPAYIPLTVNHEKDSLSWCRENLSWTEDDWVRVLFCEDTVWTATREVFPRIIDKRARSRYQPSNIVEKDHYDRGCLMVWAGIMADGNTHISGTEMSDFSAWPR</sequence>
<comment type="caution">
    <text evidence="1">The sequence shown here is derived from an EMBL/GenBank/DDBJ whole genome shotgun (WGS) entry which is preliminary data.</text>
</comment>
<dbReference type="Gene3D" id="3.30.420.10">
    <property type="entry name" value="Ribonuclease H-like superfamily/Ribonuclease H"/>
    <property type="match status" value="1"/>
</dbReference>
<reference evidence="1" key="1">
    <citation type="submission" date="2020-08" db="EMBL/GenBank/DDBJ databases">
        <title>Multicomponent nature underlies the extraordinary mechanical properties of spider dragline silk.</title>
        <authorList>
            <person name="Kono N."/>
            <person name="Nakamura H."/>
            <person name="Mori M."/>
            <person name="Yoshida Y."/>
            <person name="Ohtoshi R."/>
            <person name="Malay A.D."/>
            <person name="Moran D.A.P."/>
            <person name="Tomita M."/>
            <person name="Numata K."/>
            <person name="Arakawa K."/>
        </authorList>
    </citation>
    <scope>NUCLEOTIDE SEQUENCE</scope>
</reference>
<dbReference type="EMBL" id="BMAU01021280">
    <property type="protein sequence ID" value="GFY08144.1"/>
    <property type="molecule type" value="Genomic_DNA"/>
</dbReference>
<evidence type="ECO:0000313" key="1">
    <source>
        <dbReference type="EMBL" id="GFY08144.1"/>
    </source>
</evidence>
<protein>
    <submittedName>
        <fullName evidence="1">Uncharacterized protein</fullName>
    </submittedName>
</protein>
<dbReference type="Proteomes" id="UP000887159">
    <property type="component" value="Unassembled WGS sequence"/>
</dbReference>
<dbReference type="GO" id="GO:0003676">
    <property type="term" value="F:nucleic acid binding"/>
    <property type="evidence" value="ECO:0007669"/>
    <property type="project" value="InterPro"/>
</dbReference>